<evidence type="ECO:0000256" key="1">
    <source>
        <dbReference type="SAM" id="SignalP"/>
    </source>
</evidence>
<evidence type="ECO:0000313" key="3">
    <source>
        <dbReference type="Proteomes" id="UP000515806"/>
    </source>
</evidence>
<dbReference type="KEGG" id="proe:H9L23_07775"/>
<keyword evidence="3" id="KW-1185">Reference proteome</keyword>
<feature type="chain" id="PRO_5028834542" evidence="1">
    <location>
        <begin position="21"/>
        <end position="92"/>
    </location>
</feature>
<dbReference type="RefSeq" id="WP_187594424.1">
    <property type="nucleotide sequence ID" value="NZ_CP060723.1"/>
</dbReference>
<proteinExistence type="predicted"/>
<reference evidence="2 3" key="1">
    <citation type="submission" date="2020-08" db="EMBL/GenBank/DDBJ databases">
        <title>Genome sequence of Pedobacter roseus KACC 11594T.</title>
        <authorList>
            <person name="Hyun D.-W."/>
            <person name="Bae J.-W."/>
        </authorList>
    </citation>
    <scope>NUCLEOTIDE SEQUENCE [LARGE SCALE GENOMIC DNA]</scope>
    <source>
        <strain evidence="2 3">KACC 11594</strain>
    </source>
</reference>
<name>A0A7G9QKU4_9SPHI</name>
<gene>
    <name evidence="2" type="ORF">H9L23_07775</name>
</gene>
<keyword evidence="1" id="KW-0732">Signal</keyword>
<dbReference type="EMBL" id="CP060723">
    <property type="protein sequence ID" value="QNN43969.1"/>
    <property type="molecule type" value="Genomic_DNA"/>
</dbReference>
<feature type="signal peptide" evidence="1">
    <location>
        <begin position="1"/>
        <end position="20"/>
    </location>
</feature>
<sequence length="92" mass="10254">MKKLLLLMTVMFGFASLTFAKSGTKAVKMSVKKEIVKTIKETKLTNETFTCVPVTIVETTFWDYESDGTVSEHHIVTALIDGPCLLSLIYGY</sequence>
<organism evidence="2 3">
    <name type="scientific">Pedobacter roseus</name>
    <dbReference type="NCBI Taxonomy" id="336820"/>
    <lineage>
        <taxon>Bacteria</taxon>
        <taxon>Pseudomonadati</taxon>
        <taxon>Bacteroidota</taxon>
        <taxon>Sphingobacteriia</taxon>
        <taxon>Sphingobacteriales</taxon>
        <taxon>Sphingobacteriaceae</taxon>
        <taxon>Pedobacter</taxon>
    </lineage>
</organism>
<dbReference type="AlphaFoldDB" id="A0A7G9QKU4"/>
<accession>A0A7G9QKU4</accession>
<dbReference type="Proteomes" id="UP000515806">
    <property type="component" value="Chromosome"/>
</dbReference>
<protein>
    <submittedName>
        <fullName evidence="2">Uncharacterized protein</fullName>
    </submittedName>
</protein>
<evidence type="ECO:0000313" key="2">
    <source>
        <dbReference type="EMBL" id="QNN43969.1"/>
    </source>
</evidence>